<dbReference type="PROSITE" id="PS50893">
    <property type="entry name" value="ABC_TRANSPORTER_2"/>
    <property type="match status" value="1"/>
</dbReference>
<dbReference type="InterPro" id="IPR043926">
    <property type="entry name" value="ABCG_dom"/>
</dbReference>
<keyword evidence="3" id="KW-0813">Transport</keyword>
<organism evidence="10">
    <name type="scientific">Eurytemora affinis</name>
    <name type="common">Copepod</name>
    <name type="synonym">Temora affinis</name>
    <dbReference type="NCBI Taxonomy" id="88015"/>
    <lineage>
        <taxon>Eukaryota</taxon>
        <taxon>Metazoa</taxon>
        <taxon>Ecdysozoa</taxon>
        <taxon>Arthropoda</taxon>
        <taxon>Crustacea</taxon>
        <taxon>Multicrustacea</taxon>
        <taxon>Hexanauplia</taxon>
        <taxon>Copepoda</taxon>
        <taxon>Calanoida</taxon>
        <taxon>Temoridae</taxon>
        <taxon>Eurytemora</taxon>
    </lineage>
</organism>
<evidence type="ECO:0000259" key="9">
    <source>
        <dbReference type="PROSITE" id="PS50893"/>
    </source>
</evidence>
<proteinExistence type="evidence at transcript level"/>
<feature type="transmembrane region" description="Helical" evidence="8">
    <location>
        <begin position="583"/>
        <end position="602"/>
    </location>
</feature>
<dbReference type="InterPro" id="IPR027417">
    <property type="entry name" value="P-loop_NTPase"/>
</dbReference>
<name>A0A8B0MFV6_EURAF</name>
<protein>
    <submittedName>
        <fullName evidence="10">ABCG5-2</fullName>
    </submittedName>
</protein>
<evidence type="ECO:0000256" key="2">
    <source>
        <dbReference type="ARBA" id="ARBA00005814"/>
    </source>
</evidence>
<accession>A0A8B0MFV6</accession>
<feature type="transmembrane region" description="Helical" evidence="8">
    <location>
        <begin position="734"/>
        <end position="752"/>
    </location>
</feature>
<feature type="transmembrane region" description="Helical" evidence="8">
    <location>
        <begin position="870"/>
        <end position="894"/>
    </location>
</feature>
<feature type="region of interest" description="Disordered" evidence="7">
    <location>
        <begin position="186"/>
        <end position="209"/>
    </location>
</feature>
<dbReference type="OrthoDB" id="66620at2759"/>
<dbReference type="InterPro" id="IPR050352">
    <property type="entry name" value="ABCG_transporters"/>
</dbReference>
<dbReference type="InterPro" id="IPR003439">
    <property type="entry name" value="ABC_transporter-like_ATP-bd"/>
</dbReference>
<feature type="transmembrane region" description="Helical" evidence="8">
    <location>
        <begin position="651"/>
        <end position="671"/>
    </location>
</feature>
<comment type="similarity">
    <text evidence="2">Belongs to the ABC transporter superfamily. ABCG family. Eye pigment precursor importer (TC 3.A.1.204) subfamily.</text>
</comment>
<evidence type="ECO:0000256" key="7">
    <source>
        <dbReference type="SAM" id="MobiDB-lite"/>
    </source>
</evidence>
<dbReference type="Pfam" id="PF19055">
    <property type="entry name" value="ABC2_membrane_7"/>
    <property type="match status" value="1"/>
</dbReference>
<feature type="transmembrane region" description="Helical" evidence="8">
    <location>
        <begin position="764"/>
        <end position="784"/>
    </location>
</feature>
<evidence type="ECO:0000256" key="4">
    <source>
        <dbReference type="ARBA" id="ARBA00022692"/>
    </source>
</evidence>
<feature type="domain" description="ABC transporter" evidence="9">
    <location>
        <begin position="285"/>
        <end position="522"/>
    </location>
</feature>
<dbReference type="InterPro" id="IPR013525">
    <property type="entry name" value="ABC2_TM"/>
</dbReference>
<dbReference type="Gene3D" id="3.40.50.300">
    <property type="entry name" value="P-loop containing nucleotide triphosphate hydrolases"/>
    <property type="match status" value="1"/>
</dbReference>
<evidence type="ECO:0000256" key="6">
    <source>
        <dbReference type="ARBA" id="ARBA00023136"/>
    </source>
</evidence>
<reference evidence="10" key="1">
    <citation type="submission" date="2020-10" db="EMBL/GenBank/DDBJ databases">
        <authorList>
            <person name="Kim D.-H."/>
        </authorList>
    </citation>
    <scope>NUCLEOTIDE SEQUENCE</scope>
</reference>
<dbReference type="Pfam" id="PF00005">
    <property type="entry name" value="ABC_tran"/>
    <property type="match status" value="1"/>
</dbReference>
<dbReference type="PANTHER" id="PTHR48041:SF89">
    <property type="entry name" value="FI03229P"/>
    <property type="match status" value="1"/>
</dbReference>
<dbReference type="SUPFAM" id="SSF52540">
    <property type="entry name" value="P-loop containing nucleoside triphosphate hydrolases"/>
    <property type="match status" value="1"/>
</dbReference>
<feature type="region of interest" description="Disordered" evidence="7">
    <location>
        <begin position="117"/>
        <end position="143"/>
    </location>
</feature>
<keyword evidence="4 8" id="KW-0812">Transmembrane</keyword>
<sequence length="907" mass="102373">MREGELWELQRMGRHSSVPPSSASDIGVSHQLNASQHQLRMIGNAEDLHAWSIYRQNLNSDFTDSALGTDKSAPPYGNFQLRESTMQSILNNPKYGPRSELGTNMFTYLKFGLPRVLPPGKGEQGRDNSSGYDSTDEEVGYRGQGLRAARSEDFLNRPVESRRFKGVRDGRVKSASEANLLGSDVYYDQQETRSSRKPQGRGYLNQGLVEDERGRSRLEYYPEEESRFTQERARSQLSIASRVNGPGALSYKNDAPLLNESFFPRDVYGSMAQLSDVEGFKYPHLQLRNLSYTRGDTRILDNINIEARGGEILAVLATKSDDGSELCRIIANRHQKWGSKLRADIVLNGIICTPERLEDRVALVEQNIEFTPDMSVRQTLLFHSFLREPGTLTRGRDTKGRINALIEDLGLSQVKHTRVADLTVSEKQRLNVACHLLLDTDIVILDQPTRGMDIFDTFFLVEYLRQWAARGRIVILTIHPPTYEIFTMISKVVLISSGKLMYFGKRREMLAYFAFIEYPCPAYKNPSDYYLDLVTKDDLSPEAMLESSQRIDTLGATYRRKAQPLSDPGPPGMLPPKIRKANLFMQIFGLWIRALIYMYPFNVISWVKILLVSGIMSVCLGGVFVGTRWRFWDDTWQKEPEFEQYNIADRVGFHHVMLVVGVWPTLLHLATDIWAGQEPVHRDLQDKLYSKFAYLITKGMYSIPAVGGIFLLYSIPSYLLTGIHYPSIPDLNSFYLYIGLMVVYLFCLKNLVLISCLLTSSRTLGIVLVGILSTCTSLVAGFSIHTEDIPPWCTWIRYISLQYWVMDPLLSGDFTPISTFYCHNNPMITDSGIIKQIACGLPTGAQALQYFHHPISTLTGLSSLSSTSPLILSVGICLIASLGIIIFSFVIFLIKQPAKKNSSVTLL</sequence>
<dbReference type="FunFam" id="3.40.50.300:FF:001695">
    <property type="entry name" value="ATP-binding cassette sub-family G member"/>
    <property type="match status" value="1"/>
</dbReference>
<dbReference type="GO" id="GO:0140359">
    <property type="term" value="F:ABC-type transporter activity"/>
    <property type="evidence" value="ECO:0007669"/>
    <property type="project" value="InterPro"/>
</dbReference>
<keyword evidence="6 8" id="KW-0472">Membrane</keyword>
<dbReference type="GO" id="GO:0016887">
    <property type="term" value="F:ATP hydrolysis activity"/>
    <property type="evidence" value="ECO:0007669"/>
    <property type="project" value="InterPro"/>
</dbReference>
<comment type="subcellular location">
    <subcellularLocation>
        <location evidence="1">Membrane</location>
        <topology evidence="1">Multi-pass membrane protein</topology>
    </subcellularLocation>
</comment>
<dbReference type="Pfam" id="PF01061">
    <property type="entry name" value="ABC2_membrane"/>
    <property type="match status" value="1"/>
</dbReference>
<evidence type="ECO:0000256" key="5">
    <source>
        <dbReference type="ARBA" id="ARBA00022989"/>
    </source>
</evidence>
<evidence type="ECO:0000313" key="10">
    <source>
        <dbReference type="EMBL" id="QTW43721.1"/>
    </source>
</evidence>
<dbReference type="PANTHER" id="PTHR48041">
    <property type="entry name" value="ABC TRANSPORTER G FAMILY MEMBER 28"/>
    <property type="match status" value="1"/>
</dbReference>
<feature type="transmembrane region" description="Helical" evidence="8">
    <location>
        <begin position="609"/>
        <end position="631"/>
    </location>
</feature>
<reference evidence="10" key="2">
    <citation type="journal article" name="Mar. Pollut. Bull.">
        <title>The genome of the European estuarine calanoid copepod Eurytemora affinis: Potential use in molecular ecotoxicology.</title>
        <authorList>
            <person name="Choi B.S."/>
            <person name="Kim D.H."/>
            <person name="Kim M.S."/>
            <person name="Park J.C."/>
            <person name="Lee Y.H."/>
            <person name="Kim H.J."/>
            <person name="Jeong C.B."/>
            <person name="Hagiwara A."/>
            <person name="Souissi S."/>
            <person name="Lee J.S."/>
        </authorList>
    </citation>
    <scope>NUCLEOTIDE SEQUENCE</scope>
</reference>
<dbReference type="AlphaFoldDB" id="A0A8B0MFV6"/>
<evidence type="ECO:0000256" key="3">
    <source>
        <dbReference type="ARBA" id="ARBA00022448"/>
    </source>
</evidence>
<feature type="transmembrane region" description="Helical" evidence="8">
    <location>
        <begin position="692"/>
        <end position="714"/>
    </location>
</feature>
<evidence type="ECO:0000256" key="1">
    <source>
        <dbReference type="ARBA" id="ARBA00004141"/>
    </source>
</evidence>
<evidence type="ECO:0000256" key="8">
    <source>
        <dbReference type="SAM" id="Phobius"/>
    </source>
</evidence>
<dbReference type="GO" id="GO:0005524">
    <property type="term" value="F:ATP binding"/>
    <property type="evidence" value="ECO:0007669"/>
    <property type="project" value="InterPro"/>
</dbReference>
<keyword evidence="5 8" id="KW-1133">Transmembrane helix</keyword>
<dbReference type="GO" id="GO:0005886">
    <property type="term" value="C:plasma membrane"/>
    <property type="evidence" value="ECO:0007669"/>
    <property type="project" value="TreeGrafter"/>
</dbReference>
<dbReference type="EMBL" id="MW149421">
    <property type="protein sequence ID" value="QTW43721.1"/>
    <property type="molecule type" value="mRNA"/>
</dbReference>